<protein>
    <recommendedName>
        <fullName evidence="1">Fibronectin type-III domain-containing protein</fullName>
    </recommendedName>
</protein>
<feature type="non-terminal residue" evidence="2">
    <location>
        <position position="1"/>
    </location>
</feature>
<dbReference type="SUPFAM" id="SSF49265">
    <property type="entry name" value="Fibronectin type III"/>
    <property type="match status" value="1"/>
</dbReference>
<evidence type="ECO:0000259" key="1">
    <source>
        <dbReference type="PROSITE" id="PS50853"/>
    </source>
</evidence>
<gene>
    <name evidence="2" type="ORF">XENOCAPTIV_029714</name>
</gene>
<keyword evidence="3" id="KW-1185">Reference proteome</keyword>
<dbReference type="EMBL" id="JAHRIN010075630">
    <property type="protein sequence ID" value="MEQ2217027.1"/>
    <property type="molecule type" value="Genomic_DNA"/>
</dbReference>
<feature type="domain" description="Fibronectin type-III" evidence="1">
    <location>
        <begin position="1"/>
        <end position="64"/>
    </location>
</feature>
<dbReference type="Gene3D" id="2.60.40.10">
    <property type="entry name" value="Immunoglobulins"/>
    <property type="match status" value="1"/>
</dbReference>
<sequence length="68" mass="7296">YRLSYVPLSGTGEILEAQTIGAETTIVLQELFPITTYRVSVSPEYASGIGNEMLVDGTTKEGKSGNLE</sequence>
<dbReference type="InterPro" id="IPR003961">
    <property type="entry name" value="FN3_dom"/>
</dbReference>
<reference evidence="2 3" key="1">
    <citation type="submission" date="2021-06" db="EMBL/GenBank/DDBJ databases">
        <authorList>
            <person name="Palmer J.M."/>
        </authorList>
    </citation>
    <scope>NUCLEOTIDE SEQUENCE [LARGE SCALE GENOMIC DNA]</scope>
    <source>
        <strain evidence="2 3">XC_2019</strain>
        <tissue evidence="2">Muscle</tissue>
    </source>
</reference>
<dbReference type="PROSITE" id="PS50853">
    <property type="entry name" value="FN3"/>
    <property type="match status" value="1"/>
</dbReference>
<comment type="caution">
    <text evidence="2">The sequence shown here is derived from an EMBL/GenBank/DDBJ whole genome shotgun (WGS) entry which is preliminary data.</text>
</comment>
<accession>A0ABV0SC03</accession>
<evidence type="ECO:0000313" key="3">
    <source>
        <dbReference type="Proteomes" id="UP001434883"/>
    </source>
</evidence>
<dbReference type="Proteomes" id="UP001434883">
    <property type="component" value="Unassembled WGS sequence"/>
</dbReference>
<name>A0ABV0SC03_9TELE</name>
<dbReference type="InterPro" id="IPR013783">
    <property type="entry name" value="Ig-like_fold"/>
</dbReference>
<dbReference type="CDD" id="cd00063">
    <property type="entry name" value="FN3"/>
    <property type="match status" value="1"/>
</dbReference>
<dbReference type="InterPro" id="IPR036116">
    <property type="entry name" value="FN3_sf"/>
</dbReference>
<proteinExistence type="predicted"/>
<organism evidence="2 3">
    <name type="scientific">Xenoophorus captivus</name>
    <dbReference type="NCBI Taxonomy" id="1517983"/>
    <lineage>
        <taxon>Eukaryota</taxon>
        <taxon>Metazoa</taxon>
        <taxon>Chordata</taxon>
        <taxon>Craniata</taxon>
        <taxon>Vertebrata</taxon>
        <taxon>Euteleostomi</taxon>
        <taxon>Actinopterygii</taxon>
        <taxon>Neopterygii</taxon>
        <taxon>Teleostei</taxon>
        <taxon>Neoteleostei</taxon>
        <taxon>Acanthomorphata</taxon>
        <taxon>Ovalentaria</taxon>
        <taxon>Atherinomorphae</taxon>
        <taxon>Cyprinodontiformes</taxon>
        <taxon>Goodeidae</taxon>
        <taxon>Xenoophorus</taxon>
    </lineage>
</organism>
<evidence type="ECO:0000313" key="2">
    <source>
        <dbReference type="EMBL" id="MEQ2217027.1"/>
    </source>
</evidence>